<dbReference type="EMBL" id="MU827338">
    <property type="protein sequence ID" value="KAJ7353911.1"/>
    <property type="molecule type" value="Genomic_DNA"/>
</dbReference>
<evidence type="ECO:0000313" key="2">
    <source>
        <dbReference type="EMBL" id="KAJ7353911.1"/>
    </source>
</evidence>
<protein>
    <submittedName>
        <fullName evidence="2">Collectin-12</fullName>
    </submittedName>
</protein>
<gene>
    <name evidence="2" type="primary">COLEC12_5</name>
    <name evidence="2" type="ORF">OS493_031619</name>
</gene>
<dbReference type="PROSITE" id="PS50041">
    <property type="entry name" value="C_TYPE_LECTIN_2"/>
    <property type="match status" value="1"/>
</dbReference>
<dbReference type="Proteomes" id="UP001163046">
    <property type="component" value="Unassembled WGS sequence"/>
</dbReference>
<dbReference type="SUPFAM" id="SSF56436">
    <property type="entry name" value="C-type lectin-like"/>
    <property type="match status" value="1"/>
</dbReference>
<dbReference type="Pfam" id="PF00059">
    <property type="entry name" value="Lectin_C"/>
    <property type="match status" value="1"/>
</dbReference>
<dbReference type="PANTHER" id="PTHR22803">
    <property type="entry name" value="MANNOSE, PHOSPHOLIPASE, LECTIN RECEPTOR RELATED"/>
    <property type="match status" value="1"/>
</dbReference>
<feature type="domain" description="C-type lectin" evidence="1">
    <location>
        <begin position="1"/>
        <end position="102"/>
    </location>
</feature>
<dbReference type="OrthoDB" id="6337382at2759"/>
<comment type="caution">
    <text evidence="2">The sequence shown here is derived from an EMBL/GenBank/DDBJ whole genome shotgun (WGS) entry which is preliminary data.</text>
</comment>
<dbReference type="Gene3D" id="3.10.100.10">
    <property type="entry name" value="Mannose-Binding Protein A, subunit A"/>
    <property type="match status" value="1"/>
</dbReference>
<reference evidence="2" key="1">
    <citation type="submission" date="2023-01" db="EMBL/GenBank/DDBJ databases">
        <title>Genome assembly of the deep-sea coral Lophelia pertusa.</title>
        <authorList>
            <person name="Herrera S."/>
            <person name="Cordes E."/>
        </authorList>
    </citation>
    <scope>NUCLEOTIDE SEQUENCE</scope>
    <source>
        <strain evidence="2">USNM1676648</strain>
        <tissue evidence="2">Polyp</tissue>
    </source>
</reference>
<organism evidence="2 3">
    <name type="scientific">Desmophyllum pertusum</name>
    <dbReference type="NCBI Taxonomy" id="174260"/>
    <lineage>
        <taxon>Eukaryota</taxon>
        <taxon>Metazoa</taxon>
        <taxon>Cnidaria</taxon>
        <taxon>Anthozoa</taxon>
        <taxon>Hexacorallia</taxon>
        <taxon>Scleractinia</taxon>
        <taxon>Caryophylliina</taxon>
        <taxon>Caryophylliidae</taxon>
        <taxon>Desmophyllum</taxon>
    </lineage>
</organism>
<dbReference type="InterPro" id="IPR016187">
    <property type="entry name" value="CTDL_fold"/>
</dbReference>
<dbReference type="InterPro" id="IPR001304">
    <property type="entry name" value="C-type_lectin-like"/>
</dbReference>
<dbReference type="InterPro" id="IPR016186">
    <property type="entry name" value="C-type_lectin-like/link_sf"/>
</dbReference>
<dbReference type="AlphaFoldDB" id="A0A9X0CIP8"/>
<proteinExistence type="predicted"/>
<accession>A0A9X0CIP8</accession>
<sequence length="112" mass="12788">MACEEMDGSLVISNTLEEDEFLYTEVLHQVPQSYQAWIGLFEIGSSNPRIWKWVDGSVPTFTKWGSTEPSHSVANCVTALIEGSNRGWNDRRCKKHMVLFAKRNRTNHNSTN</sequence>
<evidence type="ECO:0000259" key="1">
    <source>
        <dbReference type="PROSITE" id="PS50041"/>
    </source>
</evidence>
<keyword evidence="3" id="KW-1185">Reference proteome</keyword>
<name>A0A9X0CIP8_9CNID</name>
<evidence type="ECO:0000313" key="3">
    <source>
        <dbReference type="Proteomes" id="UP001163046"/>
    </source>
</evidence>
<dbReference type="InterPro" id="IPR050111">
    <property type="entry name" value="C-type_lectin/snaclec_domain"/>
</dbReference>